<evidence type="ECO:0000313" key="2">
    <source>
        <dbReference type="Proteomes" id="UP000000529"/>
    </source>
</evidence>
<proteinExistence type="predicted"/>
<protein>
    <submittedName>
        <fullName evidence="1">Uncharacterized protein</fullName>
    </submittedName>
</protein>
<sequence>MTVTITAQPIERVRQEIIPTSPLKEAFHPFAIKVSEKNLPPISSKEEMRLKAQEIGQLVLDKHVKLRNDVSSYGSERTQAMKFIEELKALLMLLKLDGKTSFILCLRKQKRLKKISLFVSITMGSLKKFNLQEKVKVEIGGLIGKDEEFIQMV</sequence>
<dbReference type="RefSeq" id="WP_011176356.1">
    <property type="nucleotide sequence ID" value="NC_005861.2"/>
</dbReference>
<gene>
    <name evidence="1" type="ORF">PC_RS08690</name>
</gene>
<evidence type="ECO:0000313" key="1">
    <source>
        <dbReference type="EMBL" id="CAF24535.1"/>
    </source>
</evidence>
<dbReference type="EMBL" id="BX908798">
    <property type="protein sequence ID" value="CAF24535.1"/>
    <property type="molecule type" value="Genomic_DNA"/>
</dbReference>
<name>Q6MA64_PARUW</name>
<dbReference type="Proteomes" id="UP000000529">
    <property type="component" value="Chromosome"/>
</dbReference>
<keyword evidence="2" id="KW-1185">Reference proteome</keyword>
<organism evidence="1 2">
    <name type="scientific">Protochlamydia amoebophila (strain UWE25)</name>
    <dbReference type="NCBI Taxonomy" id="264201"/>
    <lineage>
        <taxon>Bacteria</taxon>
        <taxon>Pseudomonadati</taxon>
        <taxon>Chlamydiota</taxon>
        <taxon>Chlamydiia</taxon>
        <taxon>Parachlamydiales</taxon>
        <taxon>Parachlamydiaceae</taxon>
        <taxon>Candidatus Protochlamydia</taxon>
    </lineage>
</organism>
<reference evidence="1 2" key="1">
    <citation type="journal article" date="2004" name="Science">
        <title>Illuminating the evolutionary history of chlamydiae.</title>
        <authorList>
            <person name="Horn M."/>
            <person name="Collingro A."/>
            <person name="Schmitz-Esser S."/>
            <person name="Beier C.L."/>
            <person name="Purkhold U."/>
            <person name="Fartmann B."/>
            <person name="Brandt P."/>
            <person name="Nyakatura G.J."/>
            <person name="Droege M."/>
            <person name="Frishman D."/>
            <person name="Rattei T."/>
            <person name="Mewes H."/>
            <person name="Wagner M."/>
        </authorList>
    </citation>
    <scope>NUCLEOTIDE SEQUENCE [LARGE SCALE GENOMIC DNA]</scope>
    <source>
        <strain evidence="1 2">UWE25</strain>
    </source>
</reference>
<dbReference type="AlphaFoldDB" id="Q6MA64"/>
<dbReference type="KEGG" id="pcu:PC_RS08690"/>
<dbReference type="HOGENOM" id="CLU_1711500_0_0_0"/>
<accession>Q6MA64</accession>